<comment type="caution">
    <text evidence="6">The sequence shown here is derived from an EMBL/GenBank/DDBJ whole genome shotgun (WGS) entry which is preliminary data.</text>
</comment>
<gene>
    <name evidence="6" type="ORF">GRI48_02860</name>
</gene>
<dbReference type="RefSeq" id="WP_160671125.1">
    <property type="nucleotide sequence ID" value="NZ_WTYN01000001.1"/>
</dbReference>
<evidence type="ECO:0000313" key="7">
    <source>
        <dbReference type="Proteomes" id="UP000445582"/>
    </source>
</evidence>
<organism evidence="6 7">
    <name type="scientific">Qipengyuania oceanensis</name>
    <dbReference type="NCBI Taxonomy" id="1463597"/>
    <lineage>
        <taxon>Bacteria</taxon>
        <taxon>Pseudomonadati</taxon>
        <taxon>Pseudomonadota</taxon>
        <taxon>Alphaproteobacteria</taxon>
        <taxon>Sphingomonadales</taxon>
        <taxon>Erythrobacteraceae</taxon>
        <taxon>Qipengyuania</taxon>
    </lineage>
</organism>
<protein>
    <submittedName>
        <fullName evidence="6">DUF3857 domain-containing protein</fullName>
    </submittedName>
</protein>
<dbReference type="Gene3D" id="2.60.40.3140">
    <property type="match status" value="1"/>
</dbReference>
<dbReference type="InterPro" id="IPR024618">
    <property type="entry name" value="DUF3857"/>
</dbReference>
<dbReference type="EMBL" id="WTYN01000001">
    <property type="protein sequence ID" value="MXO61944.1"/>
    <property type="molecule type" value="Genomic_DNA"/>
</dbReference>
<evidence type="ECO:0000256" key="2">
    <source>
        <dbReference type="ARBA" id="ARBA00022803"/>
    </source>
</evidence>
<proteinExistence type="predicted"/>
<evidence type="ECO:0000256" key="3">
    <source>
        <dbReference type="PROSITE-ProRule" id="PRU00339"/>
    </source>
</evidence>
<keyword evidence="4" id="KW-0732">Signal</keyword>
<keyword evidence="7" id="KW-1185">Reference proteome</keyword>
<sequence length="926" mass="102311">MRLFAGTAAIAIIAAASPARAGEQVLYQPAPDWVEVADISAALDKREDLILYDRQVALEDGVVTRYTDLAYDISTTQAMQRFGTLQFAWMPDKGDLTIHRLAIIRGGETIDLLAEGVKPEVIRREQQLEKRTVDGQLTAMISVPRLQVGDVLRVSATTTARDQALDGEMQVSEGFIARPARVGFGRLRVLWPDDTQINWGTLGQLEKPEPETRDGYRVVEFSMPIAEPKKMPEDAPRRFLVNPLVQVGSFADWQDVSSTMAPHFGTEGTIAPGGPIAQQIARIEQATSDPVKRMALALQVVQDEISYLANGMDGGNYLPQSPADTWQLRYGDCKAKSLLLLAMLREMDIDGEVVLVHSTQGDVASISQPVPGAFDHMIVRASIDGTDYWLDGTSAGTRHDTVYEVPNFGWALPLTEPGSDLTPMTQRWQKVPDRIYRTTFDFRNGVDFPALYEIEIEARGVAGAQFRQLASETSERTLIGRAMTYLESLVGGLTYDAAYTYDEASGVGTLRAKGMTFDNFKYDRGISTYAMDGASIGWSFETDRARSLWRDIPYRLDGPYYSAEQAQFLLPEGQERIELTGTRSLDEEAGGRRFKRTLVLDGSTVRLDDSIAYIAAEIAPADIPAQRTAIARIGSGDPQIRLHGARRFWELSDSEIAKRIEPYIAAGSKLIAVSEDAAPIHALNANFYRFGRQYEKALAEYDRAIDTTASAETYAERANIHFILGDIDAAQADAQAAFDLQGDLATASMLASYMARNGEANEALDMLDDLGLSGDEKLDMEIMWSEYSGHADRQGEAWNRLEAMLDERPNESAVFNALCWHAAIWNNNVDDAEAYCDRAVDLSGQSAATVDSRALVYYRQGRMDDALKDLEMALEKAPDQAASLFLRGLIRKRQGDAKAGALDLTHARRLDPQIDDRYEAYGLTAA</sequence>
<feature type="signal peptide" evidence="4">
    <location>
        <begin position="1"/>
        <end position="21"/>
    </location>
</feature>
<feature type="domain" description="DUF3857" evidence="5">
    <location>
        <begin position="60"/>
        <end position="223"/>
    </location>
</feature>
<evidence type="ECO:0000256" key="1">
    <source>
        <dbReference type="ARBA" id="ARBA00022737"/>
    </source>
</evidence>
<dbReference type="SMART" id="SM00028">
    <property type="entry name" value="TPR"/>
    <property type="match status" value="3"/>
</dbReference>
<dbReference type="Gene3D" id="3.10.620.30">
    <property type="match status" value="1"/>
</dbReference>
<dbReference type="Proteomes" id="UP000445582">
    <property type="component" value="Unassembled WGS sequence"/>
</dbReference>
<evidence type="ECO:0000313" key="6">
    <source>
        <dbReference type="EMBL" id="MXO61944.1"/>
    </source>
</evidence>
<dbReference type="PROSITE" id="PS50005">
    <property type="entry name" value="TPR"/>
    <property type="match status" value="1"/>
</dbReference>
<dbReference type="SUPFAM" id="SSF48452">
    <property type="entry name" value="TPR-like"/>
    <property type="match status" value="2"/>
</dbReference>
<dbReference type="SUPFAM" id="SSF54001">
    <property type="entry name" value="Cysteine proteinases"/>
    <property type="match status" value="1"/>
</dbReference>
<name>A0A844YFY6_9SPHN</name>
<dbReference type="OrthoDB" id="98874at2"/>
<dbReference type="InterPro" id="IPR050498">
    <property type="entry name" value="Ycf3"/>
</dbReference>
<accession>A0A844YFY6</accession>
<reference evidence="6 7" key="1">
    <citation type="submission" date="2019-12" db="EMBL/GenBank/DDBJ databases">
        <title>Genomic-based taxomic classification of the family Erythrobacteraceae.</title>
        <authorList>
            <person name="Xu L."/>
        </authorList>
    </citation>
    <scope>NUCLEOTIDE SEQUENCE [LARGE SCALE GENOMIC DNA]</scope>
    <source>
        <strain evidence="6 7">MCCC 1A09965</strain>
    </source>
</reference>
<dbReference type="InterPro" id="IPR019734">
    <property type="entry name" value="TPR_rpt"/>
</dbReference>
<dbReference type="PANTHER" id="PTHR44858:SF1">
    <property type="entry name" value="UDP-N-ACETYLGLUCOSAMINE--PEPTIDE N-ACETYLGLUCOSAMINYLTRANSFERASE SPINDLY-RELATED"/>
    <property type="match status" value="1"/>
</dbReference>
<dbReference type="PANTHER" id="PTHR44858">
    <property type="entry name" value="TETRATRICOPEPTIDE REPEAT PROTEIN 6"/>
    <property type="match status" value="1"/>
</dbReference>
<feature type="chain" id="PRO_5033016958" evidence="4">
    <location>
        <begin position="22"/>
        <end position="926"/>
    </location>
</feature>
<keyword evidence="1" id="KW-0677">Repeat</keyword>
<dbReference type="Pfam" id="PF12969">
    <property type="entry name" value="DUF3857"/>
    <property type="match status" value="1"/>
</dbReference>
<dbReference type="InterPro" id="IPR038765">
    <property type="entry name" value="Papain-like_cys_pep_sf"/>
</dbReference>
<dbReference type="InterPro" id="IPR011990">
    <property type="entry name" value="TPR-like_helical_dom_sf"/>
</dbReference>
<dbReference type="AlphaFoldDB" id="A0A844YFY6"/>
<feature type="repeat" description="TPR" evidence="3">
    <location>
        <begin position="847"/>
        <end position="880"/>
    </location>
</feature>
<keyword evidence="2 3" id="KW-0802">TPR repeat</keyword>
<evidence type="ECO:0000256" key="4">
    <source>
        <dbReference type="SAM" id="SignalP"/>
    </source>
</evidence>
<dbReference type="Gene3D" id="1.25.40.10">
    <property type="entry name" value="Tetratricopeptide repeat domain"/>
    <property type="match status" value="2"/>
</dbReference>
<evidence type="ECO:0000259" key="5">
    <source>
        <dbReference type="Pfam" id="PF12969"/>
    </source>
</evidence>